<name>A0A7K0KAT7_9ACTO</name>
<gene>
    <name evidence="1" type="ORF">HD592_001012</name>
</gene>
<evidence type="ECO:0000313" key="2">
    <source>
        <dbReference type="Proteomes" id="UP000617426"/>
    </source>
</evidence>
<evidence type="ECO:0000313" key="1">
    <source>
        <dbReference type="EMBL" id="MBB6334447.1"/>
    </source>
</evidence>
<dbReference type="GeneID" id="85978046"/>
<keyword evidence="2" id="KW-1185">Reference proteome</keyword>
<dbReference type="Proteomes" id="UP000617426">
    <property type="component" value="Unassembled WGS sequence"/>
</dbReference>
<accession>A0A7K0KAT7</accession>
<proteinExistence type="predicted"/>
<organism evidence="1 2">
    <name type="scientific">Schaalia hyovaginalis</name>
    <dbReference type="NCBI Taxonomy" id="29316"/>
    <lineage>
        <taxon>Bacteria</taxon>
        <taxon>Bacillati</taxon>
        <taxon>Actinomycetota</taxon>
        <taxon>Actinomycetes</taxon>
        <taxon>Actinomycetales</taxon>
        <taxon>Actinomycetaceae</taxon>
        <taxon>Schaalia</taxon>
    </lineage>
</organism>
<protein>
    <submittedName>
        <fullName evidence="1">Uncharacterized protein</fullName>
    </submittedName>
</protein>
<dbReference type="EMBL" id="JACHMK010000001">
    <property type="protein sequence ID" value="MBB6334447.1"/>
    <property type="molecule type" value="Genomic_DNA"/>
</dbReference>
<dbReference type="AlphaFoldDB" id="A0A7K0KAT7"/>
<dbReference type="OrthoDB" id="3267405at2"/>
<dbReference type="RefSeq" id="WP_154478669.1">
    <property type="nucleotide sequence ID" value="NZ_JACHMK010000001.1"/>
</dbReference>
<comment type="caution">
    <text evidence="1">The sequence shown here is derived from an EMBL/GenBank/DDBJ whole genome shotgun (WGS) entry which is preliminary data.</text>
</comment>
<sequence length="130" mass="13474">MSSAAAATRPASRPERLRAEVSELRVVEGQRPGRSLLALALAAILVILTAVIASMVLHTRMAQTAFEIREQQLQLNALDAEAWSMQAVIEEAASPASLEAAARNAGMVPAGKSGLITLSTGTVEGGTPAN</sequence>
<reference evidence="1" key="1">
    <citation type="submission" date="2020-08" db="EMBL/GenBank/DDBJ databases">
        <title>Sequencing the genomes of 1000 actinobacteria strains.</title>
        <authorList>
            <person name="Klenk H.-P."/>
        </authorList>
    </citation>
    <scope>NUCLEOTIDE SEQUENCE</scope>
    <source>
        <strain evidence="1">DSM 10695</strain>
    </source>
</reference>